<name>A0A9D4LS50_DREPO</name>
<reference evidence="3" key="1">
    <citation type="journal article" date="2019" name="bioRxiv">
        <title>The Genome of the Zebra Mussel, Dreissena polymorpha: A Resource for Invasive Species Research.</title>
        <authorList>
            <person name="McCartney M.A."/>
            <person name="Auch B."/>
            <person name="Kono T."/>
            <person name="Mallez S."/>
            <person name="Zhang Y."/>
            <person name="Obille A."/>
            <person name="Becker A."/>
            <person name="Abrahante J.E."/>
            <person name="Garbe J."/>
            <person name="Badalamenti J.P."/>
            <person name="Herman A."/>
            <person name="Mangelson H."/>
            <person name="Liachko I."/>
            <person name="Sullivan S."/>
            <person name="Sone E.D."/>
            <person name="Koren S."/>
            <person name="Silverstein K.A.T."/>
            <person name="Beckman K.B."/>
            <person name="Gohl D.M."/>
        </authorList>
    </citation>
    <scope>NUCLEOTIDE SEQUENCE</scope>
    <source>
        <strain evidence="3">Duluth1</strain>
        <tissue evidence="3">Whole animal</tissue>
    </source>
</reference>
<organism evidence="3 4">
    <name type="scientific">Dreissena polymorpha</name>
    <name type="common">Zebra mussel</name>
    <name type="synonym">Mytilus polymorpha</name>
    <dbReference type="NCBI Taxonomy" id="45954"/>
    <lineage>
        <taxon>Eukaryota</taxon>
        <taxon>Metazoa</taxon>
        <taxon>Spiralia</taxon>
        <taxon>Lophotrochozoa</taxon>
        <taxon>Mollusca</taxon>
        <taxon>Bivalvia</taxon>
        <taxon>Autobranchia</taxon>
        <taxon>Heteroconchia</taxon>
        <taxon>Euheterodonta</taxon>
        <taxon>Imparidentia</taxon>
        <taxon>Neoheterodontei</taxon>
        <taxon>Myida</taxon>
        <taxon>Dreissenoidea</taxon>
        <taxon>Dreissenidae</taxon>
        <taxon>Dreissena</taxon>
    </lineage>
</organism>
<dbReference type="AlphaFoldDB" id="A0A9D4LS50"/>
<gene>
    <name evidence="3" type="ORF">DPMN_025778</name>
</gene>
<proteinExistence type="predicted"/>
<dbReference type="SUPFAM" id="SSF49313">
    <property type="entry name" value="Cadherin-like"/>
    <property type="match status" value="1"/>
</dbReference>
<dbReference type="Proteomes" id="UP000828390">
    <property type="component" value="Unassembled WGS sequence"/>
</dbReference>
<sequence>MDPPNSDFSVNPTTGVISSLRQLNYEAQSTYTFFVTTTQGSSSPVPNRRAQVTIEVIVSSLFVFIPNAMI</sequence>
<evidence type="ECO:0000313" key="4">
    <source>
        <dbReference type="Proteomes" id="UP000828390"/>
    </source>
</evidence>
<reference evidence="3" key="2">
    <citation type="submission" date="2020-11" db="EMBL/GenBank/DDBJ databases">
        <authorList>
            <person name="McCartney M.A."/>
            <person name="Auch B."/>
            <person name="Kono T."/>
            <person name="Mallez S."/>
            <person name="Becker A."/>
            <person name="Gohl D.M."/>
            <person name="Silverstein K.A.T."/>
            <person name="Koren S."/>
            <person name="Bechman K.B."/>
            <person name="Herman A."/>
            <person name="Abrahante J.E."/>
            <person name="Garbe J."/>
        </authorList>
    </citation>
    <scope>NUCLEOTIDE SEQUENCE</scope>
    <source>
        <strain evidence="3">Duluth1</strain>
        <tissue evidence="3">Whole animal</tissue>
    </source>
</reference>
<dbReference type="GO" id="GO:0005509">
    <property type="term" value="F:calcium ion binding"/>
    <property type="evidence" value="ECO:0007669"/>
    <property type="project" value="UniProtKB-UniRule"/>
</dbReference>
<comment type="caution">
    <text evidence="3">The sequence shown here is derived from an EMBL/GenBank/DDBJ whole genome shotgun (WGS) entry which is preliminary data.</text>
</comment>
<dbReference type="GO" id="GO:0016020">
    <property type="term" value="C:membrane"/>
    <property type="evidence" value="ECO:0007669"/>
    <property type="project" value="InterPro"/>
</dbReference>
<evidence type="ECO:0000256" key="1">
    <source>
        <dbReference type="PROSITE-ProRule" id="PRU00043"/>
    </source>
</evidence>
<keyword evidence="1" id="KW-0106">Calcium</keyword>
<dbReference type="InterPro" id="IPR015919">
    <property type="entry name" value="Cadherin-like_sf"/>
</dbReference>
<accession>A0A9D4LS50</accession>
<dbReference type="GO" id="GO:0007156">
    <property type="term" value="P:homophilic cell adhesion via plasma membrane adhesion molecules"/>
    <property type="evidence" value="ECO:0007669"/>
    <property type="project" value="InterPro"/>
</dbReference>
<dbReference type="EMBL" id="JAIWYP010000002">
    <property type="protein sequence ID" value="KAH3862803.1"/>
    <property type="molecule type" value="Genomic_DNA"/>
</dbReference>
<evidence type="ECO:0000259" key="2">
    <source>
        <dbReference type="PROSITE" id="PS50268"/>
    </source>
</evidence>
<keyword evidence="4" id="KW-1185">Reference proteome</keyword>
<dbReference type="Gene3D" id="2.60.40.60">
    <property type="entry name" value="Cadherins"/>
    <property type="match status" value="1"/>
</dbReference>
<evidence type="ECO:0000313" key="3">
    <source>
        <dbReference type="EMBL" id="KAH3862803.1"/>
    </source>
</evidence>
<dbReference type="CDD" id="cd11304">
    <property type="entry name" value="Cadherin_repeat"/>
    <property type="match status" value="1"/>
</dbReference>
<feature type="domain" description="Cadherin" evidence="2">
    <location>
        <begin position="8"/>
        <end position="68"/>
    </location>
</feature>
<protein>
    <recommendedName>
        <fullName evidence="2">Cadherin domain-containing protein</fullName>
    </recommendedName>
</protein>
<dbReference type="InterPro" id="IPR002126">
    <property type="entry name" value="Cadherin-like_dom"/>
</dbReference>
<dbReference type="PROSITE" id="PS50268">
    <property type="entry name" value="CADHERIN_2"/>
    <property type="match status" value="1"/>
</dbReference>
<dbReference type="Pfam" id="PF00028">
    <property type="entry name" value="Cadherin"/>
    <property type="match status" value="1"/>
</dbReference>